<protein>
    <submittedName>
        <fullName evidence="1">Uncharacterized protein</fullName>
    </submittedName>
</protein>
<dbReference type="Proteomes" id="UP001213646">
    <property type="component" value="Unassembled WGS sequence"/>
</dbReference>
<proteinExistence type="predicted"/>
<reference evidence="1" key="1">
    <citation type="submission" date="2023-01" db="EMBL/GenBank/DDBJ databases">
        <title>Exploring GABA producing Bacteroides strains toward improving mental health.</title>
        <authorList>
            <person name="Yousuf B."/>
            <person name="Bouhlel N.E."/>
            <person name="Mottawea W."/>
            <person name="Hammami R."/>
        </authorList>
    </citation>
    <scope>NUCLEOTIDE SEQUENCE</scope>
    <source>
        <strain evidence="1">UO.H1047</strain>
    </source>
</reference>
<dbReference type="RefSeq" id="WP_229091007.1">
    <property type="nucleotide sequence ID" value="NZ_CAKWFF010000082.1"/>
</dbReference>
<evidence type="ECO:0000313" key="1">
    <source>
        <dbReference type="EMBL" id="MDC7148638.1"/>
    </source>
</evidence>
<name>A0AAW6HZE5_9BACT</name>
<evidence type="ECO:0000313" key="2">
    <source>
        <dbReference type="Proteomes" id="UP001213646"/>
    </source>
</evidence>
<dbReference type="EMBL" id="JAQPYX010000035">
    <property type="protein sequence ID" value="MDC7148638.1"/>
    <property type="molecule type" value="Genomic_DNA"/>
</dbReference>
<comment type="caution">
    <text evidence="1">The sequence shown here is derived from an EMBL/GenBank/DDBJ whole genome shotgun (WGS) entry which is preliminary data.</text>
</comment>
<sequence length="98" mass="11344">MLNIKCLYYVSILSLFCIKCFGQQFVNLDAKAAEATFLYKKANGYKGIWYRNQLSNNDYIYKYSGGMAVYPANHRPFAVYSPEVEKTFFVLEVLILTI</sequence>
<gene>
    <name evidence="1" type="ORF">PQG89_04235</name>
</gene>
<dbReference type="AlphaFoldDB" id="A0AAW6HZE5"/>
<organism evidence="1 2">
    <name type="scientific">Parabacteroides johnsonii</name>
    <dbReference type="NCBI Taxonomy" id="387661"/>
    <lineage>
        <taxon>Bacteria</taxon>
        <taxon>Pseudomonadati</taxon>
        <taxon>Bacteroidota</taxon>
        <taxon>Bacteroidia</taxon>
        <taxon>Bacteroidales</taxon>
        <taxon>Tannerellaceae</taxon>
        <taxon>Parabacteroides</taxon>
    </lineage>
</organism>
<accession>A0AAW6HZE5</accession>